<organism evidence="2 3">
    <name type="scientific">Sphingomonas albertensis</name>
    <dbReference type="NCBI Taxonomy" id="2762591"/>
    <lineage>
        <taxon>Bacteria</taxon>
        <taxon>Pseudomonadati</taxon>
        <taxon>Pseudomonadota</taxon>
        <taxon>Alphaproteobacteria</taxon>
        <taxon>Sphingomonadales</taxon>
        <taxon>Sphingomonadaceae</taxon>
        <taxon>Sphingomonas</taxon>
    </lineage>
</organism>
<dbReference type="EMBL" id="JACONT010000022">
    <property type="protein sequence ID" value="MBC3942250.1"/>
    <property type="molecule type" value="Genomic_DNA"/>
</dbReference>
<dbReference type="Proteomes" id="UP000597613">
    <property type="component" value="Unassembled WGS sequence"/>
</dbReference>
<dbReference type="InterPro" id="IPR007047">
    <property type="entry name" value="Flp_Fap"/>
</dbReference>
<protein>
    <submittedName>
        <fullName evidence="2">Flp family type IVb pilin</fullName>
    </submittedName>
</protein>
<evidence type="ECO:0000256" key="1">
    <source>
        <dbReference type="SAM" id="Phobius"/>
    </source>
</evidence>
<dbReference type="RefSeq" id="WP_187503956.1">
    <property type="nucleotide sequence ID" value="NZ_CP162536.1"/>
</dbReference>
<evidence type="ECO:0000313" key="2">
    <source>
        <dbReference type="EMBL" id="MBC3942250.1"/>
    </source>
</evidence>
<accession>A0ABR7AP68</accession>
<keyword evidence="1" id="KW-0812">Transmembrane</keyword>
<reference evidence="2 3" key="1">
    <citation type="submission" date="2020-08" db="EMBL/GenBank/DDBJ databases">
        <title>Putative novel bacterial strains isolated from necrotic wheat leaf tissues caused by Xanthomonas translucens.</title>
        <authorList>
            <person name="Tambong J.T."/>
        </authorList>
    </citation>
    <scope>NUCLEOTIDE SEQUENCE [LARGE SCALE GENOMIC DNA]</scope>
    <source>
        <strain evidence="3">DOAB 1063</strain>
    </source>
</reference>
<keyword evidence="1" id="KW-0472">Membrane</keyword>
<sequence length="67" mass="7247">MRPRDFATSPIIRTIARALRQQRGATAIEYGLILALMVIAMIVGLTALANSTTGMWNTVDTKVSAAR</sequence>
<gene>
    <name evidence="2" type="ORF">H8S47_11240</name>
</gene>
<comment type="caution">
    <text evidence="2">The sequence shown here is derived from an EMBL/GenBank/DDBJ whole genome shotgun (WGS) entry which is preliminary data.</text>
</comment>
<feature type="transmembrane region" description="Helical" evidence="1">
    <location>
        <begin position="27"/>
        <end position="49"/>
    </location>
</feature>
<keyword evidence="3" id="KW-1185">Reference proteome</keyword>
<dbReference type="Pfam" id="PF04964">
    <property type="entry name" value="Flp_Fap"/>
    <property type="match status" value="1"/>
</dbReference>
<name>A0ABR7AP68_9SPHN</name>
<keyword evidence="1" id="KW-1133">Transmembrane helix</keyword>
<evidence type="ECO:0000313" key="3">
    <source>
        <dbReference type="Proteomes" id="UP000597613"/>
    </source>
</evidence>
<proteinExistence type="predicted"/>